<accession>A0AAU9DQE4</accession>
<dbReference type="PANTHER" id="PTHR40448:SF1">
    <property type="entry name" value="TWO-COMPONENT SENSOR HISTIDINE KINASE"/>
    <property type="match status" value="1"/>
</dbReference>
<proteinExistence type="predicted"/>
<dbReference type="KEGG" id="xap:XA3_05400"/>
<sequence length="91" mass="10251">MMENYIGTLESLQLSIQKVQHDYNNLLSEIDGFITADNVDIRGIKEYLIQNKLLHKGVQIKAGTLDQLKRINLPAVKGVVSTKVIMALQEK</sequence>
<name>A0AAU9DQE4_9LACO</name>
<dbReference type="GO" id="GO:0042802">
    <property type="term" value="F:identical protein binding"/>
    <property type="evidence" value="ECO:0007669"/>
    <property type="project" value="TreeGrafter"/>
</dbReference>
<keyword evidence="2" id="KW-1185">Reference proteome</keyword>
<protein>
    <submittedName>
        <fullName evidence="1">Uncharacterized protein</fullName>
    </submittedName>
</protein>
<dbReference type="AlphaFoldDB" id="A0AAU9DQE4"/>
<reference evidence="1 2" key="1">
    <citation type="journal article" date="2023" name="Microbiol. Spectr.">
        <title>Symbiosis of Carpenter Bees with Uncharacterized Lactic Acid Bacteria Showing NAD Auxotrophy.</title>
        <authorList>
            <person name="Kawasaki S."/>
            <person name="Ozawa K."/>
            <person name="Mori T."/>
            <person name="Yamamoto A."/>
            <person name="Ito M."/>
            <person name="Ohkuma M."/>
            <person name="Sakamoto M."/>
            <person name="Matsutani M."/>
        </authorList>
    </citation>
    <scope>NUCLEOTIDE SEQUENCE [LARGE SCALE GENOMIC DNA]</scope>
    <source>
        <strain evidence="1 2">XA3</strain>
    </source>
</reference>
<organism evidence="1 2">
    <name type="scientific">Xylocopilactobacillus apicola</name>
    <dbReference type="NCBI Taxonomy" id="2932184"/>
    <lineage>
        <taxon>Bacteria</taxon>
        <taxon>Bacillati</taxon>
        <taxon>Bacillota</taxon>
        <taxon>Bacilli</taxon>
        <taxon>Lactobacillales</taxon>
        <taxon>Lactobacillaceae</taxon>
        <taxon>Xylocopilactobacillus</taxon>
    </lineage>
</organism>
<dbReference type="Proteomes" id="UP001321861">
    <property type="component" value="Chromosome"/>
</dbReference>
<dbReference type="EMBL" id="AP026802">
    <property type="protein sequence ID" value="BDR58099.1"/>
    <property type="molecule type" value="Genomic_DNA"/>
</dbReference>
<gene>
    <name evidence="1" type="ORF">XA3_05400</name>
</gene>
<dbReference type="PANTHER" id="PTHR40448">
    <property type="entry name" value="TWO-COMPONENT SENSOR HISTIDINE KINASE"/>
    <property type="match status" value="1"/>
</dbReference>
<dbReference type="RefSeq" id="WP_317636020.1">
    <property type="nucleotide sequence ID" value="NZ_AP026802.1"/>
</dbReference>
<evidence type="ECO:0000313" key="1">
    <source>
        <dbReference type="EMBL" id="BDR58099.1"/>
    </source>
</evidence>
<evidence type="ECO:0000313" key="2">
    <source>
        <dbReference type="Proteomes" id="UP001321861"/>
    </source>
</evidence>